<protein>
    <submittedName>
        <fullName evidence="2">Uncharacterized protein</fullName>
    </submittedName>
</protein>
<dbReference type="KEGG" id="nps:KRR39_08045"/>
<reference evidence="2" key="1">
    <citation type="submission" date="2021-06" db="EMBL/GenBank/DDBJ databases">
        <title>Complete genome sequence of Nocardioides sp. G188.</title>
        <authorList>
            <person name="Im W.-T."/>
        </authorList>
    </citation>
    <scope>NUCLEOTIDE SEQUENCE</scope>
    <source>
        <strain evidence="2">G188</strain>
    </source>
</reference>
<gene>
    <name evidence="2" type="ORF">KRR39_08045</name>
</gene>
<evidence type="ECO:0000256" key="1">
    <source>
        <dbReference type="SAM" id="MobiDB-lite"/>
    </source>
</evidence>
<evidence type="ECO:0000313" key="2">
    <source>
        <dbReference type="EMBL" id="QWZ09679.1"/>
    </source>
</evidence>
<dbReference type="AlphaFoldDB" id="A0A975Y1R4"/>
<sequence>MSDVPRPASDCVRMAGPGLVVMVMDADGVVSPIHGSTAWGDDVQAGQLFGPLWVSPTVCCRLDRIASLPHVIPVWLTSWPPELRQVMSPFPGHDWPDAGLRADHTNDEGGWWKWNVLWRWLTDHDRIDRLAWCDDHLTPTHLAQVGRRSDPARPPEGYPPDLNEGPGPAAICRDLKLRGITPLLIAPETTTGLTPAHVEALERFVRGDP</sequence>
<keyword evidence="3" id="KW-1185">Reference proteome</keyword>
<dbReference type="RefSeq" id="WP_216941525.1">
    <property type="nucleotide sequence ID" value="NZ_CP077062.1"/>
</dbReference>
<accession>A0A975Y1R4</accession>
<dbReference type="EMBL" id="CP077062">
    <property type="protein sequence ID" value="QWZ09679.1"/>
    <property type="molecule type" value="Genomic_DNA"/>
</dbReference>
<proteinExistence type="predicted"/>
<name>A0A975Y1R4_9ACTN</name>
<dbReference type="Proteomes" id="UP000683575">
    <property type="component" value="Chromosome"/>
</dbReference>
<feature type="region of interest" description="Disordered" evidence="1">
    <location>
        <begin position="143"/>
        <end position="166"/>
    </location>
</feature>
<evidence type="ECO:0000313" key="3">
    <source>
        <dbReference type="Proteomes" id="UP000683575"/>
    </source>
</evidence>
<organism evidence="2 3">
    <name type="scientific">Nocardioides panacis</name>
    <dbReference type="NCBI Taxonomy" id="2849501"/>
    <lineage>
        <taxon>Bacteria</taxon>
        <taxon>Bacillati</taxon>
        <taxon>Actinomycetota</taxon>
        <taxon>Actinomycetes</taxon>
        <taxon>Propionibacteriales</taxon>
        <taxon>Nocardioidaceae</taxon>
        <taxon>Nocardioides</taxon>
    </lineage>
</organism>